<dbReference type="Pfam" id="PF22659">
    <property type="entry name" value="YycE-like_C"/>
    <property type="match status" value="1"/>
</dbReference>
<dbReference type="SUPFAM" id="SSF54593">
    <property type="entry name" value="Glyoxalase/Bleomycin resistance protein/Dihydroxybiphenyl dioxygenase"/>
    <property type="match status" value="1"/>
</dbReference>
<proteinExistence type="predicted"/>
<evidence type="ECO:0000259" key="1">
    <source>
        <dbReference type="PROSITE" id="PS51819"/>
    </source>
</evidence>
<dbReference type="Pfam" id="PF22658">
    <property type="entry name" value="YycE-like_N"/>
    <property type="match status" value="1"/>
</dbReference>
<dbReference type="InterPro" id="IPR058998">
    <property type="entry name" value="YycE-like_N"/>
</dbReference>
<feature type="domain" description="VOC" evidence="1">
    <location>
        <begin position="4"/>
        <end position="128"/>
    </location>
</feature>
<name>A0A1J7J859_9PEZI</name>
<evidence type="ECO:0000313" key="2">
    <source>
        <dbReference type="EMBL" id="OIW29481.1"/>
    </source>
</evidence>
<sequence>MSLATAHLRVARPTNNLSALLPFYRDGLGFEVLLTFSGHEGFDGVLLGHKGCGYHLEFVSNAEHDAGRAPTPDNLLVFYLPDGEEYQSAVARMDKAGFSAVTSFNPYWDRCGKTYEDADGYRTVLANMKSPVG</sequence>
<dbReference type="EMBL" id="KV875097">
    <property type="protein sequence ID" value="OIW29481.1"/>
    <property type="molecule type" value="Genomic_DNA"/>
</dbReference>
<protein>
    <submittedName>
        <fullName evidence="2">Prolyl endopeptidase</fullName>
    </submittedName>
</protein>
<dbReference type="PROSITE" id="PS51819">
    <property type="entry name" value="VOC"/>
    <property type="match status" value="1"/>
</dbReference>
<keyword evidence="3" id="KW-1185">Reference proteome</keyword>
<dbReference type="Proteomes" id="UP000182658">
    <property type="component" value="Unassembled WGS sequence"/>
</dbReference>
<dbReference type="InParanoid" id="A0A1J7J859"/>
<dbReference type="OrthoDB" id="2338662at2759"/>
<dbReference type="InterPro" id="IPR058997">
    <property type="entry name" value="YycE-like_C"/>
</dbReference>
<evidence type="ECO:0000313" key="3">
    <source>
        <dbReference type="Proteomes" id="UP000182658"/>
    </source>
</evidence>
<dbReference type="Gene3D" id="3.10.180.10">
    <property type="entry name" value="2,3-Dihydroxybiphenyl 1,2-Dioxygenase, domain 1"/>
    <property type="match status" value="1"/>
</dbReference>
<accession>A0A1J7J859</accession>
<dbReference type="InterPro" id="IPR037523">
    <property type="entry name" value="VOC_core"/>
</dbReference>
<dbReference type="AlphaFoldDB" id="A0A1J7J859"/>
<dbReference type="CDD" id="cd06587">
    <property type="entry name" value="VOC"/>
    <property type="match status" value="1"/>
</dbReference>
<dbReference type="InterPro" id="IPR029068">
    <property type="entry name" value="Glyas_Bleomycin-R_OHBP_Dase"/>
</dbReference>
<organism evidence="2 3">
    <name type="scientific">Coniochaeta ligniaria NRRL 30616</name>
    <dbReference type="NCBI Taxonomy" id="1408157"/>
    <lineage>
        <taxon>Eukaryota</taxon>
        <taxon>Fungi</taxon>
        <taxon>Dikarya</taxon>
        <taxon>Ascomycota</taxon>
        <taxon>Pezizomycotina</taxon>
        <taxon>Sordariomycetes</taxon>
        <taxon>Sordariomycetidae</taxon>
        <taxon>Coniochaetales</taxon>
        <taxon>Coniochaetaceae</taxon>
        <taxon>Coniochaeta</taxon>
    </lineage>
</organism>
<gene>
    <name evidence="2" type="ORF">CONLIGDRAFT_330593</name>
</gene>
<reference evidence="2 3" key="1">
    <citation type="submission" date="2016-10" db="EMBL/GenBank/DDBJ databases">
        <title>Draft genome sequence of Coniochaeta ligniaria NRRL30616, a lignocellulolytic fungus for bioabatement of inhibitors in plant biomass hydrolysates.</title>
        <authorList>
            <consortium name="DOE Joint Genome Institute"/>
            <person name="Jimenez D.J."/>
            <person name="Hector R.E."/>
            <person name="Riley R."/>
            <person name="Sun H."/>
            <person name="Grigoriev I.V."/>
            <person name="Van Elsas J.D."/>
            <person name="Nichols N.N."/>
        </authorList>
    </citation>
    <scope>NUCLEOTIDE SEQUENCE [LARGE SCALE GENOMIC DNA]</scope>
    <source>
        <strain evidence="2 3">NRRL 30616</strain>
    </source>
</reference>